<evidence type="ECO:0000313" key="2">
    <source>
        <dbReference type="EMBL" id="KAJ1186636.1"/>
    </source>
</evidence>
<sequence>MRARGARKRSSNVVGPSCAAAPCSVPRAQPPSRHPKETRAEHTRHCDGGMVWVGELMRAPDKAHEGRFCPSSPLCFVFR</sequence>
<proteinExistence type="predicted"/>
<gene>
    <name evidence="2" type="ORF">NDU88_003417</name>
</gene>
<dbReference type="Proteomes" id="UP001066276">
    <property type="component" value="Chromosome 3_1"/>
</dbReference>
<protein>
    <submittedName>
        <fullName evidence="2">Uncharacterized protein</fullName>
    </submittedName>
</protein>
<keyword evidence="3" id="KW-1185">Reference proteome</keyword>
<name>A0AAV7UDN1_PLEWA</name>
<organism evidence="2 3">
    <name type="scientific">Pleurodeles waltl</name>
    <name type="common">Iberian ribbed newt</name>
    <dbReference type="NCBI Taxonomy" id="8319"/>
    <lineage>
        <taxon>Eukaryota</taxon>
        <taxon>Metazoa</taxon>
        <taxon>Chordata</taxon>
        <taxon>Craniata</taxon>
        <taxon>Vertebrata</taxon>
        <taxon>Euteleostomi</taxon>
        <taxon>Amphibia</taxon>
        <taxon>Batrachia</taxon>
        <taxon>Caudata</taxon>
        <taxon>Salamandroidea</taxon>
        <taxon>Salamandridae</taxon>
        <taxon>Pleurodelinae</taxon>
        <taxon>Pleurodeles</taxon>
    </lineage>
</organism>
<accession>A0AAV7UDN1</accession>
<evidence type="ECO:0000313" key="3">
    <source>
        <dbReference type="Proteomes" id="UP001066276"/>
    </source>
</evidence>
<reference evidence="2" key="1">
    <citation type="journal article" date="2022" name="bioRxiv">
        <title>Sequencing and chromosome-scale assembly of the giantPleurodeles waltlgenome.</title>
        <authorList>
            <person name="Brown T."/>
            <person name="Elewa A."/>
            <person name="Iarovenko S."/>
            <person name="Subramanian E."/>
            <person name="Araus A.J."/>
            <person name="Petzold A."/>
            <person name="Susuki M."/>
            <person name="Suzuki K.-i.T."/>
            <person name="Hayashi T."/>
            <person name="Toyoda A."/>
            <person name="Oliveira C."/>
            <person name="Osipova E."/>
            <person name="Leigh N.D."/>
            <person name="Simon A."/>
            <person name="Yun M.H."/>
        </authorList>
    </citation>
    <scope>NUCLEOTIDE SEQUENCE</scope>
    <source>
        <strain evidence="2">20211129_DDA</strain>
        <tissue evidence="2">Liver</tissue>
    </source>
</reference>
<feature type="compositionally biased region" description="Basic and acidic residues" evidence="1">
    <location>
        <begin position="34"/>
        <end position="43"/>
    </location>
</feature>
<dbReference type="AlphaFoldDB" id="A0AAV7UDN1"/>
<evidence type="ECO:0000256" key="1">
    <source>
        <dbReference type="SAM" id="MobiDB-lite"/>
    </source>
</evidence>
<feature type="region of interest" description="Disordered" evidence="1">
    <location>
        <begin position="24"/>
        <end position="43"/>
    </location>
</feature>
<dbReference type="EMBL" id="JANPWB010000005">
    <property type="protein sequence ID" value="KAJ1186636.1"/>
    <property type="molecule type" value="Genomic_DNA"/>
</dbReference>
<comment type="caution">
    <text evidence="2">The sequence shown here is derived from an EMBL/GenBank/DDBJ whole genome shotgun (WGS) entry which is preliminary data.</text>
</comment>